<sequence length="102" mass="10787">MKKLILSVALLGASFAAVSAPPVITGVSTNGVYAFKAYGQDLVLYKNGKMIERCVSDDVNRGIDNQGSPYVLDIYSCSNGTKSFGVKTMQEEFLISVGGGTL</sequence>
<dbReference type="GeneID" id="17960270"/>
<name>U5PYF1_9CAUD</name>
<accession>U5PYF1</accession>
<organism evidence="1 2">
    <name type="scientific">Salmonella phage Marshall</name>
    <dbReference type="NCBI Taxonomy" id="1406794"/>
    <lineage>
        <taxon>Viruses</taxon>
        <taxon>Duplodnaviria</taxon>
        <taxon>Heunggongvirae</taxon>
        <taxon>Uroviricota</taxon>
        <taxon>Caudoviricetes</taxon>
        <taxon>Pantevenvirales</taxon>
        <taxon>Ackermannviridae</taxon>
        <taxon>Cvivirinae</taxon>
        <taxon>Kuttervirus</taxon>
        <taxon>Kuttervirus marshall</taxon>
    </lineage>
</organism>
<evidence type="ECO:0000313" key="1">
    <source>
        <dbReference type="EMBL" id="AGY47607.1"/>
    </source>
</evidence>
<dbReference type="Proteomes" id="UP000017649">
    <property type="component" value="Segment"/>
</dbReference>
<dbReference type="EMBL" id="KF669653">
    <property type="protein sequence ID" value="AGY47607.1"/>
    <property type="molecule type" value="Genomic_DNA"/>
</dbReference>
<gene>
    <name evidence="1" type="ORF">Marshall_90</name>
</gene>
<keyword evidence="2" id="KW-1185">Reference proteome</keyword>
<dbReference type="KEGG" id="vg:17960270"/>
<reference evidence="1 2" key="1">
    <citation type="journal article" date="2013" name="Genome Announc.">
        <title>Complete Genome of Salmonella enterica Serovar Enteritidis Myophage Marshall.</title>
        <authorList>
            <person name="Luna A.J."/>
            <person name="Wood T.L."/>
            <person name="Chamakura K.R."/>
            <person name="Kuty Everett G.F."/>
        </authorList>
    </citation>
    <scope>NUCLEOTIDE SEQUENCE [LARGE SCALE GENOMIC DNA]</scope>
</reference>
<protein>
    <submittedName>
        <fullName evidence="1">Uncharacterized protein</fullName>
    </submittedName>
</protein>
<evidence type="ECO:0000313" key="2">
    <source>
        <dbReference type="Proteomes" id="UP000017649"/>
    </source>
</evidence>
<proteinExistence type="predicted"/>
<dbReference type="RefSeq" id="YP_008771708.1">
    <property type="nucleotide sequence ID" value="NC_022772.1"/>
</dbReference>